<comment type="caution">
    <text evidence="3">The sequence shown here is derived from an EMBL/GenBank/DDBJ whole genome shotgun (WGS) entry which is preliminary data.</text>
</comment>
<evidence type="ECO:0000313" key="4">
    <source>
        <dbReference type="Proteomes" id="UP001201812"/>
    </source>
</evidence>
<dbReference type="Proteomes" id="UP001201812">
    <property type="component" value="Unassembled WGS sequence"/>
</dbReference>
<protein>
    <submittedName>
        <fullName evidence="3">Beta-propeller of ELYS nucleoporin domain-containing protein</fullName>
    </submittedName>
</protein>
<proteinExistence type="predicted"/>
<dbReference type="InterPro" id="IPR032040">
    <property type="entry name" value="ELYS-bb"/>
</dbReference>
<feature type="region of interest" description="Disordered" evidence="1">
    <location>
        <begin position="1277"/>
        <end position="1455"/>
    </location>
</feature>
<feature type="region of interest" description="Disordered" evidence="1">
    <location>
        <begin position="1180"/>
        <end position="1230"/>
    </location>
</feature>
<keyword evidence="4" id="KW-1185">Reference proteome</keyword>
<sequence>MMSVPDVLRQKCEQADETVREFSSIVPSSSSAWIGYEDGQFLFWKGKETKYLWVKDGAGKLKIYRYHNGPQHAQIHLEHDFGKTAIINDAIYFPISATCHGIVIAIHDRAMTKHPNYLAYFSLRSRRLLTCVYVPFPVTKVHGVIDGTAKNDAFEALAEPFHTGWPHILLIGCRFGYSYLLTLGITNDDLNTDDETNSQNGTTLAPIKPKKTIPLSKMFVEDDMFVFRSDEDVTKCMEKDKVSVTVLTYVEKSKLVVIGFNFGGILCVSLKTSKVISLLYLEGEVNHFALQEPEEDPRPILFLWVSIQSPQRGGVVILLSMNYPKDEAATKEPSEYTFDEPVFVPALKWVPDNCKHMISMRTLVFNKQKNRDDSKDYGKCSALSDSRTSQYGDHHSSTDMSLMLMTWIEKNSVLNGSLFDLNAFYAKRLMGRVTTDNTIAQQMPFLSRFSSKEPFGSSARRILDVAVEYVRRFAAPAFLKDSIDQLYYPSTFHMTMNCITGKKLMQLKVLPIQVQLIANISNNIVSYFDLPTEPCKWVCAIGLANSAPSSNMNEERACLLRVLMHNYFPGVLKMIEYCATKPDTLKFMQKWIWKEVELTKSKFDDLCSPLFGLNSAELSPSAQGFIHHARVFFKRASLVLESISSKVETFENQDWLASVNVQLHATRQVKMYSYGVAFGLTYGLLPTNATNAQLFDKTASEFTLRFGKIQKQRKVAKIHKIISEAMDLEKENIAWQEQTAQEWYPPSDFTSFLPVLLLMRVPELTKLTILGYYCLDLESVANASSLQENIFAKACCFFMQEEYSMDIMNEIRMNWLNDKQAAEVDLDMIQLIVGSRKKDAGHKESELRWLPLCTPEEIEHAKSEYLKLDHGIHRFNWNVIKKQRYDLIMEAPLPTGSEPSFVVECRAKCNEIRENYPWLFKKVDSLPDFVLNKYKEKLAKDAEAQTVFVGLGPKYQDQARIPLSVRHTDDVTKRRRPVEDMGMMDDTRDETMEELPLSIATPAKRQRLMLFPVTPVNLKKDTSTKAATTVKSDANRQSFRSTWSEYKDKSSVISKDSVKAKDWDRVNKVIQTPISLTKKMQSRIPIRCTDAKVARSLFALQRPADVDICNSSPPADTSVKPVQTPASILKQSEHKSRLPNSAKPKLRFAVESQIEDIPSRADKLLEDLNDTSFSNFAVLSNESSTSTPPCQGVNRHDDTSPRVGTPLTSRTETSHHHVPAMSTSYEEQDEDDAILAEGAEQEPHGEEYSAQIAEASTKGTMADVQVLTSVTSQVIITAEIQPSEEQKEVEEEQSKKDEEKTPEIVKAKLTRAKSSESRASTSKSKKDEEKAPEIVKAKLTRAKSSESRASTSKSKKDEEKAPEVEKAKLRRSKSNETRASTSKSPRSKRASESETGQRIKARTKTASENEASDETKDTTASETAREWVEAHLRRSTRMRSPRKLFDGSKDTKRKH</sequence>
<feature type="compositionally biased region" description="Basic and acidic residues" evidence="1">
    <location>
        <begin position="1292"/>
        <end position="1306"/>
    </location>
</feature>
<dbReference type="EMBL" id="JAKKPZ010000004">
    <property type="protein sequence ID" value="KAI1722000.1"/>
    <property type="molecule type" value="Genomic_DNA"/>
</dbReference>
<feature type="compositionally biased region" description="Basic and acidic residues" evidence="1">
    <location>
        <begin position="1354"/>
        <end position="1367"/>
    </location>
</feature>
<evidence type="ECO:0000259" key="2">
    <source>
        <dbReference type="Pfam" id="PF16687"/>
    </source>
</evidence>
<feature type="compositionally biased region" description="Basic residues" evidence="1">
    <location>
        <begin position="1433"/>
        <end position="1442"/>
    </location>
</feature>
<feature type="region of interest" description="Disordered" evidence="1">
    <location>
        <begin position="371"/>
        <end position="394"/>
    </location>
</feature>
<evidence type="ECO:0000313" key="3">
    <source>
        <dbReference type="EMBL" id="KAI1722000.1"/>
    </source>
</evidence>
<evidence type="ECO:0000256" key="1">
    <source>
        <dbReference type="SAM" id="MobiDB-lite"/>
    </source>
</evidence>
<dbReference type="InterPro" id="IPR052620">
    <property type="entry name" value="ELYS/MEL-28_NucAsmblyFactor"/>
</dbReference>
<dbReference type="Pfam" id="PF16687">
    <property type="entry name" value="ELYS-bb"/>
    <property type="match status" value="1"/>
</dbReference>
<dbReference type="PANTHER" id="PTHR21583:SF8">
    <property type="entry name" value="PROTEIN ELYS"/>
    <property type="match status" value="1"/>
</dbReference>
<accession>A0AAD4R4E0</accession>
<dbReference type="PANTHER" id="PTHR21583">
    <property type="entry name" value="ELYS PROTEIN"/>
    <property type="match status" value="1"/>
</dbReference>
<reference evidence="3" key="1">
    <citation type="submission" date="2022-01" db="EMBL/GenBank/DDBJ databases">
        <title>Genome Sequence Resource for Two Populations of Ditylenchus destructor, the Migratory Endoparasitic Phytonematode.</title>
        <authorList>
            <person name="Zhang H."/>
            <person name="Lin R."/>
            <person name="Xie B."/>
        </authorList>
    </citation>
    <scope>NUCLEOTIDE SEQUENCE</scope>
    <source>
        <strain evidence="3">BazhouSP</strain>
    </source>
</reference>
<feature type="compositionally biased region" description="Polar residues" evidence="1">
    <location>
        <begin position="1180"/>
        <end position="1189"/>
    </location>
</feature>
<feature type="compositionally biased region" description="Basic and acidic residues" evidence="1">
    <location>
        <begin position="1413"/>
        <end position="1432"/>
    </location>
</feature>
<feature type="domain" description="ELYS beta-propeller" evidence="2">
    <location>
        <begin position="241"/>
        <end position="501"/>
    </location>
</feature>
<gene>
    <name evidence="3" type="ORF">DdX_04293</name>
</gene>
<feature type="compositionally biased region" description="Basic and acidic residues" evidence="1">
    <location>
        <begin position="1324"/>
        <end position="1336"/>
    </location>
</feature>
<organism evidence="3 4">
    <name type="scientific">Ditylenchus destructor</name>
    <dbReference type="NCBI Taxonomy" id="166010"/>
    <lineage>
        <taxon>Eukaryota</taxon>
        <taxon>Metazoa</taxon>
        <taxon>Ecdysozoa</taxon>
        <taxon>Nematoda</taxon>
        <taxon>Chromadorea</taxon>
        <taxon>Rhabditida</taxon>
        <taxon>Tylenchina</taxon>
        <taxon>Tylenchomorpha</taxon>
        <taxon>Sphaerularioidea</taxon>
        <taxon>Anguinidae</taxon>
        <taxon>Anguininae</taxon>
        <taxon>Ditylenchus</taxon>
    </lineage>
</organism>
<name>A0AAD4R4E0_9BILA</name>
<feature type="compositionally biased region" description="Basic and acidic residues" evidence="1">
    <location>
        <begin position="1443"/>
        <end position="1455"/>
    </location>
</feature>